<protein>
    <submittedName>
        <fullName evidence="2">F-box domain-containing protein</fullName>
    </submittedName>
</protein>
<sequence length="351" mass="41080">MTNKTEHDFPEEFLEMLGYMLPQRERERLRAVSTRWNEAIKRIPPTENIHIKSVSVQDNMISVETARVSQYFFRNDKMLFFNISPNYIKMDKVFSRKAFYIFASKVRSLKKLWIIIHKCHEVSNLCEVFMEACPHWIIPKVSVKSSCAAPEVCRFLSLFSHHLVKVNFHKRQKNTCAARSCDHFLHYTEQAHTFQRFLGTLISVQDLSVPIKLLSVPVTYEADQVIKNLKVLDVIIVDDGKLEESDWIPDAIEAYVVNYNVRFCVDGNVVRVTSFEQMKAFTKRFEKRMDEILFGNKDPAERSAYLTESKCSILLHMLGKSLDISYRAVDYRERGWNLLVMVTPSFDAQRR</sequence>
<proteinExistence type="predicted"/>
<evidence type="ECO:0000313" key="1">
    <source>
        <dbReference type="Proteomes" id="UP000046393"/>
    </source>
</evidence>
<reference evidence="2" key="1">
    <citation type="submission" date="2017-02" db="UniProtKB">
        <authorList>
            <consortium name="WormBaseParasite"/>
        </authorList>
    </citation>
    <scope>IDENTIFICATION</scope>
</reference>
<dbReference type="WBParaSite" id="SMUV_0000693301-mRNA-1">
    <property type="protein sequence ID" value="SMUV_0000693301-mRNA-1"/>
    <property type="gene ID" value="SMUV_0000693301"/>
</dbReference>
<dbReference type="AlphaFoldDB" id="A0A0N5AQG9"/>
<accession>A0A0N5AQG9</accession>
<name>A0A0N5AQG9_9BILA</name>
<keyword evidence="1" id="KW-1185">Reference proteome</keyword>
<evidence type="ECO:0000313" key="2">
    <source>
        <dbReference type="WBParaSite" id="SMUV_0000693301-mRNA-1"/>
    </source>
</evidence>
<organism evidence="1 2">
    <name type="scientific">Syphacia muris</name>
    <dbReference type="NCBI Taxonomy" id="451379"/>
    <lineage>
        <taxon>Eukaryota</taxon>
        <taxon>Metazoa</taxon>
        <taxon>Ecdysozoa</taxon>
        <taxon>Nematoda</taxon>
        <taxon>Chromadorea</taxon>
        <taxon>Rhabditida</taxon>
        <taxon>Spirurina</taxon>
        <taxon>Oxyuridomorpha</taxon>
        <taxon>Oxyuroidea</taxon>
        <taxon>Oxyuridae</taxon>
        <taxon>Syphacia</taxon>
    </lineage>
</organism>
<dbReference type="Proteomes" id="UP000046393">
    <property type="component" value="Unplaced"/>
</dbReference>